<dbReference type="AlphaFoldDB" id="A0A445MZR6"/>
<evidence type="ECO:0000313" key="1">
    <source>
        <dbReference type="EMBL" id="SPD74988.1"/>
    </source>
</evidence>
<protein>
    <submittedName>
        <fullName evidence="1">Uncharacterized protein</fullName>
    </submittedName>
</protein>
<proteinExistence type="predicted"/>
<gene>
    <name evidence="1" type="ORF">PITCH_A400023</name>
</gene>
<dbReference type="EMBL" id="OJIN01000182">
    <property type="protein sequence ID" value="SPD74988.1"/>
    <property type="molecule type" value="Genomic_DNA"/>
</dbReference>
<sequence>MKHCAKFRENAVDQSIKLLIAIDEKVKIIRITVLVITPG</sequence>
<name>A0A445MZR6_9BACT</name>
<reference evidence="1" key="1">
    <citation type="submission" date="2018-01" db="EMBL/GenBank/DDBJ databases">
        <authorList>
            <person name="Regsiter A."/>
            <person name="William W."/>
        </authorList>
    </citation>
    <scope>NUCLEOTIDE SEQUENCE</scope>
    <source>
        <strain evidence="1">TRIP AH-1</strain>
    </source>
</reference>
<accession>A0A445MZR6</accession>
<organism evidence="1">
    <name type="scientific">uncultured Desulfobacterium sp</name>
    <dbReference type="NCBI Taxonomy" id="201089"/>
    <lineage>
        <taxon>Bacteria</taxon>
        <taxon>Pseudomonadati</taxon>
        <taxon>Thermodesulfobacteriota</taxon>
        <taxon>Desulfobacteria</taxon>
        <taxon>Desulfobacterales</taxon>
        <taxon>Desulfobacteriaceae</taxon>
        <taxon>Desulfobacterium</taxon>
        <taxon>environmental samples</taxon>
    </lineage>
</organism>